<dbReference type="GO" id="GO:0016747">
    <property type="term" value="F:acyltransferase activity, transferring groups other than amino-acyl groups"/>
    <property type="evidence" value="ECO:0007669"/>
    <property type="project" value="InterPro"/>
</dbReference>
<reference evidence="2 3" key="1">
    <citation type="submission" date="2020-08" db="EMBL/GenBank/DDBJ databases">
        <title>Sequencing the genomes of 1000 actinobacteria strains.</title>
        <authorList>
            <person name="Klenk H.-P."/>
        </authorList>
    </citation>
    <scope>NUCLEOTIDE SEQUENCE [LARGE SCALE GENOMIC DNA]</scope>
    <source>
        <strain evidence="2 3">DSM 44230</strain>
    </source>
</reference>
<comment type="caution">
    <text evidence="2">The sequence shown here is derived from an EMBL/GenBank/DDBJ whole genome shotgun (WGS) entry which is preliminary data.</text>
</comment>
<organism evidence="2 3">
    <name type="scientific">Crossiella cryophila</name>
    <dbReference type="NCBI Taxonomy" id="43355"/>
    <lineage>
        <taxon>Bacteria</taxon>
        <taxon>Bacillati</taxon>
        <taxon>Actinomycetota</taxon>
        <taxon>Actinomycetes</taxon>
        <taxon>Pseudonocardiales</taxon>
        <taxon>Pseudonocardiaceae</taxon>
        <taxon>Crossiella</taxon>
    </lineage>
</organism>
<accession>A0A7W7FXP6</accession>
<keyword evidence="3" id="KW-1185">Reference proteome</keyword>
<gene>
    <name evidence="2" type="ORF">HNR67_005282</name>
</gene>
<dbReference type="RefSeq" id="WP_185004945.1">
    <property type="nucleotide sequence ID" value="NZ_BAAAUI010000025.1"/>
</dbReference>
<dbReference type="Pfam" id="PF13508">
    <property type="entry name" value="Acetyltransf_7"/>
    <property type="match status" value="1"/>
</dbReference>
<proteinExistence type="predicted"/>
<dbReference type="PANTHER" id="PTHR42791">
    <property type="entry name" value="GNAT FAMILY ACETYLTRANSFERASE"/>
    <property type="match status" value="1"/>
</dbReference>
<dbReference type="AlphaFoldDB" id="A0A7W7FXP6"/>
<dbReference type="SUPFAM" id="SSF55729">
    <property type="entry name" value="Acyl-CoA N-acyltransferases (Nat)"/>
    <property type="match status" value="1"/>
</dbReference>
<dbReference type="PANTHER" id="PTHR42791:SF1">
    <property type="entry name" value="N-ACETYLTRANSFERASE DOMAIN-CONTAINING PROTEIN"/>
    <property type="match status" value="1"/>
</dbReference>
<feature type="domain" description="N-acetyltransferase" evidence="1">
    <location>
        <begin position="4"/>
        <end position="202"/>
    </location>
</feature>
<sequence length="204" mass="22404">MTEIHIRPAATEDVPALTGLLVRAFAGDEFINWVYLDPPSRPRVHGGLTADALRRQYLPGGGVQVAVDEQDRLLGGGVWAPPDPAHGGRWRKLLLIPAILTAMGPANFREFLRRGKAVDHALAAARPREPHWYLSLLAADPDRQRSGVGGALLRARLTGLHAPAYLECVRDNVAYYERFGFTVTEKLDLPTAAPALFGMWREPS</sequence>
<dbReference type="InterPro" id="IPR016181">
    <property type="entry name" value="Acyl_CoA_acyltransferase"/>
</dbReference>
<dbReference type="Gene3D" id="3.40.630.30">
    <property type="match status" value="1"/>
</dbReference>
<protein>
    <submittedName>
        <fullName evidence="2">GNAT superfamily N-acetyltransferase</fullName>
    </submittedName>
</protein>
<dbReference type="PROSITE" id="PS51186">
    <property type="entry name" value="GNAT"/>
    <property type="match status" value="1"/>
</dbReference>
<name>A0A7W7FXP6_9PSEU</name>
<evidence type="ECO:0000313" key="3">
    <source>
        <dbReference type="Proteomes" id="UP000533598"/>
    </source>
</evidence>
<dbReference type="InterPro" id="IPR000182">
    <property type="entry name" value="GNAT_dom"/>
</dbReference>
<dbReference type="Proteomes" id="UP000533598">
    <property type="component" value="Unassembled WGS sequence"/>
</dbReference>
<keyword evidence="2" id="KW-0808">Transferase</keyword>
<dbReference type="EMBL" id="JACHMH010000001">
    <property type="protein sequence ID" value="MBB4679164.1"/>
    <property type="molecule type" value="Genomic_DNA"/>
</dbReference>
<evidence type="ECO:0000313" key="2">
    <source>
        <dbReference type="EMBL" id="MBB4679164.1"/>
    </source>
</evidence>
<dbReference type="InterPro" id="IPR052523">
    <property type="entry name" value="Trichothecene_AcTrans"/>
</dbReference>
<evidence type="ECO:0000259" key="1">
    <source>
        <dbReference type="PROSITE" id="PS51186"/>
    </source>
</evidence>